<keyword evidence="2" id="KW-1185">Reference proteome</keyword>
<evidence type="ECO:0000313" key="1">
    <source>
        <dbReference type="EMBL" id="KAF7272074.1"/>
    </source>
</evidence>
<gene>
    <name evidence="1" type="ORF">GWI33_015106</name>
</gene>
<accession>A0A834I379</accession>
<dbReference type="Proteomes" id="UP000625711">
    <property type="component" value="Unassembled WGS sequence"/>
</dbReference>
<dbReference type="AlphaFoldDB" id="A0A834I379"/>
<evidence type="ECO:0000313" key="2">
    <source>
        <dbReference type="Proteomes" id="UP000625711"/>
    </source>
</evidence>
<comment type="caution">
    <text evidence="1">The sequence shown here is derived from an EMBL/GenBank/DDBJ whole genome shotgun (WGS) entry which is preliminary data.</text>
</comment>
<dbReference type="EMBL" id="JAACXV010013857">
    <property type="protein sequence ID" value="KAF7272074.1"/>
    <property type="molecule type" value="Genomic_DNA"/>
</dbReference>
<organism evidence="1 2">
    <name type="scientific">Rhynchophorus ferrugineus</name>
    <name type="common">Red palm weevil</name>
    <name type="synonym">Curculio ferrugineus</name>
    <dbReference type="NCBI Taxonomy" id="354439"/>
    <lineage>
        <taxon>Eukaryota</taxon>
        <taxon>Metazoa</taxon>
        <taxon>Ecdysozoa</taxon>
        <taxon>Arthropoda</taxon>
        <taxon>Hexapoda</taxon>
        <taxon>Insecta</taxon>
        <taxon>Pterygota</taxon>
        <taxon>Neoptera</taxon>
        <taxon>Endopterygota</taxon>
        <taxon>Coleoptera</taxon>
        <taxon>Polyphaga</taxon>
        <taxon>Cucujiformia</taxon>
        <taxon>Curculionidae</taxon>
        <taxon>Dryophthorinae</taxon>
        <taxon>Rhynchophorus</taxon>
    </lineage>
</organism>
<reference evidence="1" key="1">
    <citation type="submission" date="2020-08" db="EMBL/GenBank/DDBJ databases">
        <title>Genome sequencing and assembly of the red palm weevil Rhynchophorus ferrugineus.</title>
        <authorList>
            <person name="Dias G.B."/>
            <person name="Bergman C.M."/>
            <person name="Manee M."/>
        </authorList>
    </citation>
    <scope>NUCLEOTIDE SEQUENCE</scope>
    <source>
        <strain evidence="1">AA-2017</strain>
        <tissue evidence="1">Whole larva</tissue>
    </source>
</reference>
<sequence length="148" mass="16312">MCADCPTPLLWPTGLNPLKSLCDNDSGKLRVAVNKGARSGNVASAKHPLQPLQLHIHPRDVIFKLQTCQLETTWRLDPPPPFGRPEERAARAVGDYDGVGSITRRPPQDPLLQVTTRIRSLRMPRVPPPRSRGCGASRLGEMYGECVD</sequence>
<protein>
    <submittedName>
        <fullName evidence="1">Uncharacterized protein</fullName>
    </submittedName>
</protein>
<name>A0A834I379_RHYFE</name>
<proteinExistence type="predicted"/>